<dbReference type="AlphaFoldDB" id="A0A665UZ41"/>
<name>A0A665UZ41_ECHNA</name>
<proteinExistence type="predicted"/>
<evidence type="ECO:0000313" key="2">
    <source>
        <dbReference type="Proteomes" id="UP000472264"/>
    </source>
</evidence>
<reference evidence="1" key="1">
    <citation type="submission" date="2021-04" db="EMBL/GenBank/DDBJ databases">
        <authorList>
            <consortium name="Wellcome Sanger Institute Data Sharing"/>
        </authorList>
    </citation>
    <scope>NUCLEOTIDE SEQUENCE [LARGE SCALE GENOMIC DNA]</scope>
</reference>
<dbReference type="Proteomes" id="UP000472264">
    <property type="component" value="Chromosome 13"/>
</dbReference>
<organism evidence="1 2">
    <name type="scientific">Echeneis naucrates</name>
    <name type="common">Live sharksucker</name>
    <dbReference type="NCBI Taxonomy" id="173247"/>
    <lineage>
        <taxon>Eukaryota</taxon>
        <taxon>Metazoa</taxon>
        <taxon>Chordata</taxon>
        <taxon>Craniata</taxon>
        <taxon>Vertebrata</taxon>
        <taxon>Euteleostomi</taxon>
        <taxon>Actinopterygii</taxon>
        <taxon>Neopterygii</taxon>
        <taxon>Teleostei</taxon>
        <taxon>Neoteleostei</taxon>
        <taxon>Acanthomorphata</taxon>
        <taxon>Carangaria</taxon>
        <taxon>Carangiformes</taxon>
        <taxon>Echeneidae</taxon>
        <taxon>Echeneis</taxon>
    </lineage>
</organism>
<protein>
    <submittedName>
        <fullName evidence="1">Uncharacterized protein</fullName>
    </submittedName>
</protein>
<evidence type="ECO:0000313" key="1">
    <source>
        <dbReference type="Ensembl" id="ENSENLP00000024933.1"/>
    </source>
</evidence>
<reference evidence="1" key="3">
    <citation type="submission" date="2025-09" db="UniProtKB">
        <authorList>
            <consortium name="Ensembl"/>
        </authorList>
    </citation>
    <scope>IDENTIFICATION</scope>
</reference>
<keyword evidence="2" id="KW-1185">Reference proteome</keyword>
<reference evidence="1" key="2">
    <citation type="submission" date="2025-08" db="UniProtKB">
        <authorList>
            <consortium name="Ensembl"/>
        </authorList>
    </citation>
    <scope>IDENTIFICATION</scope>
</reference>
<accession>A0A665UZ41</accession>
<dbReference type="InParanoid" id="A0A665UZ41"/>
<sequence length="105" mass="11526">PRYEKISAEVRRANHKVFCLHAGMLLPSSLQLKLPAHLEDSQSGCICDFYITATSNGHLHVFTDKGQMPSCFPSSSAALCSIITCSLRSVRVNSVPGEYNELVDE</sequence>
<dbReference type="Ensembl" id="ENSENLT00000025733.1">
    <property type="protein sequence ID" value="ENSENLP00000024933.1"/>
    <property type="gene ID" value="ENSENLG00000011264.1"/>
</dbReference>